<accession>A0A6J3L5H5</accession>
<evidence type="ECO:0000256" key="3">
    <source>
        <dbReference type="ARBA" id="ARBA00022833"/>
    </source>
</evidence>
<protein>
    <submittedName>
        <fullName evidence="7">Uncharacterized protein LOC117239209</fullName>
    </submittedName>
</protein>
<dbReference type="AlphaFoldDB" id="A0A6J3L5H5"/>
<dbReference type="PANTHER" id="PTHR28069">
    <property type="entry name" value="GH20023P"/>
    <property type="match status" value="1"/>
</dbReference>
<evidence type="ECO:0000259" key="5">
    <source>
        <dbReference type="PROSITE" id="PS50865"/>
    </source>
</evidence>
<dbReference type="RefSeq" id="XP_033360530.1">
    <property type="nucleotide sequence ID" value="XM_033504639.1"/>
</dbReference>
<sequence length="427" mass="50682">MLPKYNYFFYANACHVCKKFGGKISLKRCGNCTMISYCSKEHQKMHWSQHKDLCNAICNILKDNQLSTFLNNQQNVDIKAWTQMKMNFMLLVAIKVGRKLEHYEEQMFKFLRLCVVCHDQNIRVLEDCPNCPNTSFCTKHKDDIVHKRYCDLIKLCFNLDVISITHERKIPKMRIPYHINHVNLPKNMKDFIDSYIEPWKNSHMSIVEETMINSEYLSRPLTFLYAMQKLRYLLNGNSFVVHIIAANMIDIDSIELWEILLHWLPCITTVQIFLIGPELSIDSVSVNLCKDCQYDNKQLLIQICSMLYENYTNDDSYVKPDFIVGYNAGIHECEDFRSENYSWRQSLEIVAEQNCPLILTSYTSTEAEKEQIRLNEVLNNHVKYTYFEQNPFSSLRPYRDFENEGIYYQNQYIIIYENLNSYSNRYF</sequence>
<evidence type="ECO:0000313" key="6">
    <source>
        <dbReference type="Proteomes" id="UP000504631"/>
    </source>
</evidence>
<dbReference type="GeneID" id="117239209"/>
<dbReference type="PANTHER" id="PTHR28069:SF2">
    <property type="entry name" value="GH20023P"/>
    <property type="match status" value="1"/>
</dbReference>
<keyword evidence="6" id="KW-1185">Reference proteome</keyword>
<evidence type="ECO:0000256" key="1">
    <source>
        <dbReference type="ARBA" id="ARBA00022723"/>
    </source>
</evidence>
<organism evidence="6 7">
    <name type="scientific">Bombus vosnesenskii</name>
    <dbReference type="NCBI Taxonomy" id="207650"/>
    <lineage>
        <taxon>Eukaryota</taxon>
        <taxon>Metazoa</taxon>
        <taxon>Ecdysozoa</taxon>
        <taxon>Arthropoda</taxon>
        <taxon>Hexapoda</taxon>
        <taxon>Insecta</taxon>
        <taxon>Pterygota</taxon>
        <taxon>Neoptera</taxon>
        <taxon>Endopterygota</taxon>
        <taxon>Hymenoptera</taxon>
        <taxon>Apocrita</taxon>
        <taxon>Aculeata</taxon>
        <taxon>Apoidea</taxon>
        <taxon>Anthophila</taxon>
        <taxon>Apidae</taxon>
        <taxon>Bombus</taxon>
        <taxon>Pyrobombus</taxon>
    </lineage>
</organism>
<dbReference type="Pfam" id="PF20179">
    <property type="entry name" value="MSS51_C"/>
    <property type="match status" value="1"/>
</dbReference>
<dbReference type="PROSITE" id="PS50865">
    <property type="entry name" value="ZF_MYND_2"/>
    <property type="match status" value="1"/>
</dbReference>
<dbReference type="Proteomes" id="UP000504631">
    <property type="component" value="Unplaced"/>
</dbReference>
<dbReference type="InterPro" id="IPR002893">
    <property type="entry name" value="Znf_MYND"/>
</dbReference>
<feature type="domain" description="MYND-type" evidence="5">
    <location>
        <begin position="14"/>
        <end position="54"/>
    </location>
</feature>
<name>A0A6J3L5H5_9HYME</name>
<gene>
    <name evidence="7" type="primary">LOC117239209</name>
</gene>
<dbReference type="GO" id="GO:0008270">
    <property type="term" value="F:zinc ion binding"/>
    <property type="evidence" value="ECO:0007669"/>
    <property type="project" value="UniProtKB-KW"/>
</dbReference>
<keyword evidence="1" id="KW-0479">Metal-binding</keyword>
<proteinExistence type="predicted"/>
<keyword evidence="2 4" id="KW-0863">Zinc-finger</keyword>
<dbReference type="KEGG" id="bvk:117239209"/>
<keyword evidence="3" id="KW-0862">Zinc</keyword>
<dbReference type="Pfam" id="PF01753">
    <property type="entry name" value="zf-MYND"/>
    <property type="match status" value="1"/>
</dbReference>
<dbReference type="InterPro" id="IPR046824">
    <property type="entry name" value="Mss51-like_C"/>
</dbReference>
<dbReference type="SUPFAM" id="SSF144232">
    <property type="entry name" value="HIT/MYND zinc finger-like"/>
    <property type="match status" value="1"/>
</dbReference>
<reference evidence="7" key="1">
    <citation type="submission" date="2025-08" db="UniProtKB">
        <authorList>
            <consortium name="RefSeq"/>
        </authorList>
    </citation>
    <scope>IDENTIFICATION</scope>
    <source>
        <tissue evidence="7">Muscle</tissue>
    </source>
</reference>
<evidence type="ECO:0000256" key="2">
    <source>
        <dbReference type="ARBA" id="ARBA00022771"/>
    </source>
</evidence>
<evidence type="ECO:0000256" key="4">
    <source>
        <dbReference type="PROSITE-ProRule" id="PRU00134"/>
    </source>
</evidence>
<dbReference type="Gene3D" id="6.10.140.2220">
    <property type="match status" value="1"/>
</dbReference>
<evidence type="ECO:0000313" key="7">
    <source>
        <dbReference type="RefSeq" id="XP_033360530.1"/>
    </source>
</evidence>
<dbReference type="PROSITE" id="PS01360">
    <property type="entry name" value="ZF_MYND_1"/>
    <property type="match status" value="1"/>
</dbReference>